<keyword evidence="1" id="KW-1133">Transmembrane helix</keyword>
<feature type="transmembrane region" description="Helical" evidence="1">
    <location>
        <begin position="6"/>
        <end position="24"/>
    </location>
</feature>
<comment type="caution">
    <text evidence="2">The sequence shown here is derived from an EMBL/GenBank/DDBJ whole genome shotgun (WGS) entry which is preliminary data.</text>
</comment>
<accession>A0AA39CA79</accession>
<evidence type="ECO:0000256" key="1">
    <source>
        <dbReference type="SAM" id="Phobius"/>
    </source>
</evidence>
<organism evidence="2 3">
    <name type="scientific">Microctonus aethiopoides</name>
    <dbReference type="NCBI Taxonomy" id="144406"/>
    <lineage>
        <taxon>Eukaryota</taxon>
        <taxon>Metazoa</taxon>
        <taxon>Ecdysozoa</taxon>
        <taxon>Arthropoda</taxon>
        <taxon>Hexapoda</taxon>
        <taxon>Insecta</taxon>
        <taxon>Pterygota</taxon>
        <taxon>Neoptera</taxon>
        <taxon>Endopterygota</taxon>
        <taxon>Hymenoptera</taxon>
        <taxon>Apocrita</taxon>
        <taxon>Ichneumonoidea</taxon>
        <taxon>Braconidae</taxon>
        <taxon>Euphorinae</taxon>
        <taxon>Microctonus</taxon>
    </lineage>
</organism>
<reference evidence="2" key="2">
    <citation type="submission" date="2023-03" db="EMBL/GenBank/DDBJ databases">
        <authorList>
            <person name="Inwood S.N."/>
            <person name="Skelly J.G."/>
            <person name="Guhlin J."/>
            <person name="Harrop T.W.R."/>
            <person name="Goldson S.G."/>
            <person name="Dearden P.K."/>
        </authorList>
    </citation>
    <scope>NUCLEOTIDE SEQUENCE</scope>
    <source>
        <strain evidence="2">Irish</strain>
        <tissue evidence="2">Whole body</tissue>
    </source>
</reference>
<sequence length="152" mass="17460">MINIRATVLFVVFFVGVFFIHALVGDAMMLKRSIHHEFMDFENQLHDEYINSHARLARAARLSKLKTQLKNRPICSSSNPCGWAFYETPGKQVYSFLLNVCQCEPNDVCVKDHDDVSTYTFQYRCHENITEWTEVAPKEDFVPDGSVGYGSN</sequence>
<keyword evidence="1" id="KW-0812">Transmembrane</keyword>
<evidence type="ECO:0000313" key="3">
    <source>
        <dbReference type="Proteomes" id="UP001168990"/>
    </source>
</evidence>
<dbReference type="AlphaFoldDB" id="A0AA39CA79"/>
<dbReference type="Proteomes" id="UP001168990">
    <property type="component" value="Unassembled WGS sequence"/>
</dbReference>
<dbReference type="EMBL" id="JAQQBS010001423">
    <property type="protein sequence ID" value="KAK0160794.1"/>
    <property type="molecule type" value="Genomic_DNA"/>
</dbReference>
<evidence type="ECO:0000313" key="2">
    <source>
        <dbReference type="EMBL" id="KAK0160794.1"/>
    </source>
</evidence>
<reference evidence="2" key="1">
    <citation type="journal article" date="2023" name="bioRxiv">
        <title>Scaffold-level genome assemblies of two parasitoid biocontrol wasps reveal the parthenogenesis mechanism and an associated novel virus.</title>
        <authorList>
            <person name="Inwood S."/>
            <person name="Skelly J."/>
            <person name="Guhlin J."/>
            <person name="Harrop T."/>
            <person name="Goldson S."/>
            <person name="Dearden P."/>
        </authorList>
    </citation>
    <scope>NUCLEOTIDE SEQUENCE</scope>
    <source>
        <strain evidence="2">Irish</strain>
        <tissue evidence="2">Whole body</tissue>
    </source>
</reference>
<keyword evidence="3" id="KW-1185">Reference proteome</keyword>
<keyword evidence="1" id="KW-0472">Membrane</keyword>
<name>A0AA39CA79_9HYME</name>
<protein>
    <submittedName>
        <fullName evidence="2">Uncharacterized protein</fullName>
    </submittedName>
</protein>
<proteinExistence type="predicted"/>
<gene>
    <name evidence="2" type="ORF">PV328_008162</name>
</gene>